<sequence>MRILMFVFFLLFGVYLSAQDKSNCNCCSEDHKAFNFWIGEWEVVNFKDGSPAGYSKIQLEEDGCVIRENWTSAKAGYTGTSLNFYNSGTQEWEQLWVDNNGAVLNLKGNKKGNQMILTSGTISNTDGTTYKNRITWTNNKDGTVRQLWEIIDGKNNITVAFDGIYKKLEKTKNR</sequence>
<feature type="chain" id="PRO_5047491758" description="Lipocalin-like domain-containing protein" evidence="1">
    <location>
        <begin position="19"/>
        <end position="174"/>
    </location>
</feature>
<proteinExistence type="predicted"/>
<keyword evidence="1" id="KW-0732">Signal</keyword>
<name>A0ABT5XKT3_9FLAO</name>
<accession>A0ABT5XKT3</accession>
<feature type="signal peptide" evidence="1">
    <location>
        <begin position="1"/>
        <end position="18"/>
    </location>
</feature>
<evidence type="ECO:0000313" key="3">
    <source>
        <dbReference type="Proteomes" id="UP001217083"/>
    </source>
</evidence>
<organism evidence="2 3">
    <name type="scientific">Flagellimonas okinawensis</name>
    <dbReference type="NCBI Taxonomy" id="3031324"/>
    <lineage>
        <taxon>Bacteria</taxon>
        <taxon>Pseudomonadati</taxon>
        <taxon>Bacteroidota</taxon>
        <taxon>Flavobacteriia</taxon>
        <taxon>Flavobacteriales</taxon>
        <taxon>Flavobacteriaceae</taxon>
        <taxon>Flagellimonas</taxon>
    </lineage>
</organism>
<dbReference type="RefSeq" id="WP_275648538.1">
    <property type="nucleotide sequence ID" value="NZ_JARFVA010000001.1"/>
</dbReference>
<keyword evidence="3" id="KW-1185">Reference proteome</keyword>
<evidence type="ECO:0000256" key="1">
    <source>
        <dbReference type="SAM" id="SignalP"/>
    </source>
</evidence>
<gene>
    <name evidence="2" type="ORF">PY091_04655</name>
</gene>
<protein>
    <recommendedName>
        <fullName evidence="4">Lipocalin-like domain-containing protein</fullName>
    </recommendedName>
</protein>
<evidence type="ECO:0000313" key="2">
    <source>
        <dbReference type="EMBL" id="MDF0706498.1"/>
    </source>
</evidence>
<dbReference type="Proteomes" id="UP001217083">
    <property type="component" value="Unassembled WGS sequence"/>
</dbReference>
<comment type="caution">
    <text evidence="2">The sequence shown here is derived from an EMBL/GenBank/DDBJ whole genome shotgun (WGS) entry which is preliminary data.</text>
</comment>
<dbReference type="EMBL" id="JARFVA010000001">
    <property type="protein sequence ID" value="MDF0706498.1"/>
    <property type="molecule type" value="Genomic_DNA"/>
</dbReference>
<evidence type="ECO:0008006" key="4">
    <source>
        <dbReference type="Google" id="ProtNLM"/>
    </source>
</evidence>
<reference evidence="2 3" key="1">
    <citation type="submission" date="2023-03" db="EMBL/GenBank/DDBJ databases">
        <title>Muricauda XX sp. nov. and Muricauda XXX sp. nov., two novel species isolated from Okinawa Trough.</title>
        <authorList>
            <person name="Cao W."/>
            <person name="Deng X."/>
        </authorList>
    </citation>
    <scope>NUCLEOTIDE SEQUENCE [LARGE SCALE GENOMIC DNA]</scope>
    <source>
        <strain evidence="2 3">81s02</strain>
    </source>
</reference>